<keyword evidence="9" id="KW-1185">Reference proteome</keyword>
<keyword evidence="5" id="KW-0653">Protein transport</keyword>
<dbReference type="Pfam" id="PF03081">
    <property type="entry name" value="Exo70_C"/>
    <property type="match status" value="1"/>
</dbReference>
<comment type="function">
    <text evidence="5">Component of the exocyst complex involved in the docking of exocytic vesicles with fusion sites on the plasma membrane.</text>
</comment>
<feature type="domain" description="Exocyst complex subunit Exo70 C-terminal" evidence="7">
    <location>
        <begin position="400"/>
        <end position="761"/>
    </location>
</feature>
<name>A0A8C4N0R9_EPTBU</name>
<evidence type="ECO:0000256" key="1">
    <source>
        <dbReference type="ARBA" id="ARBA00006756"/>
    </source>
</evidence>
<accession>A0A8C4N0R9</accession>
<organism evidence="8 9">
    <name type="scientific">Eptatretus burgeri</name>
    <name type="common">Inshore hagfish</name>
    <dbReference type="NCBI Taxonomy" id="7764"/>
    <lineage>
        <taxon>Eukaryota</taxon>
        <taxon>Metazoa</taxon>
        <taxon>Chordata</taxon>
        <taxon>Craniata</taxon>
        <taxon>Vertebrata</taxon>
        <taxon>Cyclostomata</taxon>
        <taxon>Myxini</taxon>
        <taxon>Myxiniformes</taxon>
        <taxon>Myxinidae</taxon>
        <taxon>Eptatretinae</taxon>
        <taxon>Eptatretus</taxon>
    </lineage>
</organism>
<evidence type="ECO:0000256" key="2">
    <source>
        <dbReference type="ARBA" id="ARBA00022448"/>
    </source>
</evidence>
<dbReference type="SUPFAM" id="SSF74788">
    <property type="entry name" value="Cullin repeat-like"/>
    <property type="match status" value="1"/>
</dbReference>
<dbReference type="Pfam" id="PF20669">
    <property type="entry name" value="Exo70_N"/>
    <property type="match status" value="1"/>
</dbReference>
<dbReference type="InterPro" id="IPR046364">
    <property type="entry name" value="Exo70_C"/>
</dbReference>
<reference evidence="8" key="1">
    <citation type="submission" date="2025-08" db="UniProtKB">
        <authorList>
            <consortium name="Ensembl"/>
        </authorList>
    </citation>
    <scope>IDENTIFICATION</scope>
</reference>
<evidence type="ECO:0000256" key="3">
    <source>
        <dbReference type="ARBA" id="ARBA00022483"/>
    </source>
</evidence>
<dbReference type="GO" id="GO:0005546">
    <property type="term" value="F:phosphatidylinositol-4,5-bisphosphate binding"/>
    <property type="evidence" value="ECO:0007669"/>
    <property type="project" value="InterPro"/>
</dbReference>
<proteinExistence type="inferred from homology"/>
<dbReference type="GeneTree" id="ENSGT00390000003595"/>
<dbReference type="Proteomes" id="UP000694388">
    <property type="component" value="Unplaced"/>
</dbReference>
<evidence type="ECO:0000256" key="4">
    <source>
        <dbReference type="ARBA" id="ARBA00026169"/>
    </source>
</evidence>
<sequence>MALEKSRIRKTELEEKLRQEQDVLGSIKENLERSDQLTNNMVGILSSFERRLASLEAAIVPVHRETEKLQRLQDNGERTLGYLNHVIGYYHVAERTDKVIREGSVTLVTKPACGGVRKSISYHGFNRLRYSMCVTMKINFLFLRCVCGRSSGRLDSYLQALDEIRAAVDYFTDNNPGSPELQDVRSLFERGKEALDADFSSLLKRHSQPYHPHLVLDALATDEDGESPPGGADDGSNVPVSLQEQVPENVLQDLVRIAHWLGDTGRNQDFMSVYYQIRSVQLVHSLQALRDYVRRGGGGGSVGLTAVGGTPAGPAGVVVGTNTAGHPGHYSPAMHHRRGETPTKKPLRRTAYIPGTLRKAQSLLKQHSNYALDGKRGQPSLSSTEGKDEVGDLEIEAYVSCVSAFVKLAQCEYGLLTRVIPDYHHKKTFDSLIQDALDGLVAEGDGILAATRRSVMRHDYSAVLTILPLLRHLKACKVDFDLVLQGTAATTKNKLPMLIAAMETTGAKAVEGFADSIKMDPDKEYNMPKDGTVHELTSNAILFLQQLLDFHETAGAMLASQDSSSSGGCSPEFSRKLLSSYVSKVLGNLQLNLLSKAKVYEDPGLRAVFLINNYNYTLKAHQRSELLQLVELTQTNLERMYEELIDVQLAFYRHSWNKVLDHISDRNMPMLQPGGKLKDKERQLIKERFKGFNDGLEEVCRGQKTWAVPDPELRTRLRQEVKRLVLSSYRIFSERYGELPFSKTPAKYLKYNVDDVATMMERFIRYICLNCLPMLDQWKLFCHFLVFDLCCAI</sequence>
<evidence type="ECO:0000313" key="9">
    <source>
        <dbReference type="Proteomes" id="UP000694388"/>
    </source>
</evidence>
<keyword evidence="6" id="KW-0175">Coiled coil</keyword>
<dbReference type="GO" id="GO:0000145">
    <property type="term" value="C:exocyst"/>
    <property type="evidence" value="ECO:0007669"/>
    <property type="project" value="InterPro"/>
</dbReference>
<keyword evidence="3 5" id="KW-0268">Exocytosis</keyword>
<evidence type="ECO:0000259" key="7">
    <source>
        <dbReference type="Pfam" id="PF03081"/>
    </source>
</evidence>
<dbReference type="PANTHER" id="PTHR12542:SF41">
    <property type="entry name" value="EXOCYST COMPLEX COMPONENT 7"/>
    <property type="match status" value="1"/>
</dbReference>
<feature type="coiled-coil region" evidence="6">
    <location>
        <begin position="3"/>
        <end position="30"/>
    </location>
</feature>
<dbReference type="InterPro" id="IPR016159">
    <property type="entry name" value="Cullin_repeat-like_dom_sf"/>
</dbReference>
<comment type="similarity">
    <text evidence="1 5">Belongs to the EXO70 family.</text>
</comment>
<dbReference type="GO" id="GO:0015031">
    <property type="term" value="P:protein transport"/>
    <property type="evidence" value="ECO:0007669"/>
    <property type="project" value="UniProtKB-KW"/>
</dbReference>
<evidence type="ECO:0000313" key="8">
    <source>
        <dbReference type="Ensembl" id="ENSEBUP00000000444.1"/>
    </source>
</evidence>
<dbReference type="InterPro" id="IPR004140">
    <property type="entry name" value="Exo70"/>
</dbReference>
<dbReference type="GO" id="GO:0006887">
    <property type="term" value="P:exocytosis"/>
    <property type="evidence" value="ECO:0007669"/>
    <property type="project" value="UniProtKB-KW"/>
</dbReference>
<dbReference type="Ensembl" id="ENSEBUT00000000741.1">
    <property type="protein sequence ID" value="ENSEBUP00000000444.1"/>
    <property type="gene ID" value="ENSEBUG00000000600.1"/>
</dbReference>
<evidence type="ECO:0000256" key="6">
    <source>
        <dbReference type="SAM" id="Coils"/>
    </source>
</evidence>
<keyword evidence="2 5" id="KW-0813">Transport</keyword>
<evidence type="ECO:0000256" key="5">
    <source>
        <dbReference type="RuleBase" id="RU365026"/>
    </source>
</evidence>
<dbReference type="AlphaFoldDB" id="A0A8C4N0R9"/>
<reference evidence="8" key="2">
    <citation type="submission" date="2025-09" db="UniProtKB">
        <authorList>
            <consortium name="Ensembl"/>
        </authorList>
    </citation>
    <scope>IDENTIFICATION</scope>
</reference>
<protein>
    <recommendedName>
        <fullName evidence="4 5">Exocyst complex component 7</fullName>
    </recommendedName>
    <alternativeName>
        <fullName evidence="5">Exocyst complex component Exo70</fullName>
    </alternativeName>
</protein>
<dbReference type="Gene3D" id="1.20.1280.170">
    <property type="entry name" value="Exocyst complex component Exo70"/>
    <property type="match status" value="2"/>
</dbReference>
<dbReference type="PANTHER" id="PTHR12542">
    <property type="entry name" value="EXOCYST COMPLEX PROTEIN EXO70"/>
    <property type="match status" value="1"/>
</dbReference>